<protein>
    <recommendedName>
        <fullName evidence="4">F-box domain-containing protein</fullName>
    </recommendedName>
</protein>
<evidence type="ECO:0000313" key="3">
    <source>
        <dbReference type="Proteomes" id="UP001271007"/>
    </source>
</evidence>
<dbReference type="Proteomes" id="UP001271007">
    <property type="component" value="Unassembled WGS sequence"/>
</dbReference>
<dbReference type="AlphaFoldDB" id="A0AAJ0GBM8"/>
<name>A0AAJ0GBM8_9PEZI</name>
<comment type="caution">
    <text evidence="2">The sequence shown here is derived from an EMBL/GenBank/DDBJ whole genome shotgun (WGS) entry which is preliminary data.</text>
</comment>
<accession>A0AAJ0GBM8</accession>
<evidence type="ECO:0000313" key="2">
    <source>
        <dbReference type="EMBL" id="KAK3048927.1"/>
    </source>
</evidence>
<evidence type="ECO:0008006" key="4">
    <source>
        <dbReference type="Google" id="ProtNLM"/>
    </source>
</evidence>
<keyword evidence="3" id="KW-1185">Reference proteome</keyword>
<sequence length="344" mass="39426">MSIEYLPTEIITQIFLSLHDIASAVALSATGHRFHTIFHSPQNLVILSATAETEFGPLDDIIQLVTQNASQPAHIHRNVPISTALIKQVVHVGRVAQRWEGIYPFKKWRSDYASRRLLITEERYRVRRAIYRLWLFAKAFHNSSHVRTCRSIPSVVSTRAALLQNFSIHDLAEMYDVHQVMREVLRSNTCPSNGRMRVKYQSRYPDQQHGLMFNIHLNYPPAPSSFIPESWFHNSPSANLSSRNHQPSRWLDPGAEGWGDDITHYYVVEDMLKLDPEQIMHLRDHCPTKAHVETYVKEVGGEWFGNNGETFNETLSFVVKQRGGEMEELSGSVDDEELGVTAEH</sequence>
<proteinExistence type="predicted"/>
<organism evidence="2 3">
    <name type="scientific">Extremus antarcticus</name>
    <dbReference type="NCBI Taxonomy" id="702011"/>
    <lineage>
        <taxon>Eukaryota</taxon>
        <taxon>Fungi</taxon>
        <taxon>Dikarya</taxon>
        <taxon>Ascomycota</taxon>
        <taxon>Pezizomycotina</taxon>
        <taxon>Dothideomycetes</taxon>
        <taxon>Dothideomycetidae</taxon>
        <taxon>Mycosphaerellales</taxon>
        <taxon>Extremaceae</taxon>
        <taxon>Extremus</taxon>
    </lineage>
</organism>
<dbReference type="EMBL" id="JAWDJX010000044">
    <property type="protein sequence ID" value="KAK3048927.1"/>
    <property type="molecule type" value="Genomic_DNA"/>
</dbReference>
<gene>
    <name evidence="2" type="ORF">LTR09_009822</name>
</gene>
<feature type="region of interest" description="Disordered" evidence="1">
    <location>
        <begin position="325"/>
        <end position="344"/>
    </location>
</feature>
<reference evidence="2" key="1">
    <citation type="submission" date="2023-04" db="EMBL/GenBank/DDBJ databases">
        <title>Black Yeasts Isolated from many extreme environments.</title>
        <authorList>
            <person name="Coleine C."/>
            <person name="Stajich J.E."/>
            <person name="Selbmann L."/>
        </authorList>
    </citation>
    <scope>NUCLEOTIDE SEQUENCE</scope>
    <source>
        <strain evidence="2">CCFEE 5312</strain>
    </source>
</reference>
<evidence type="ECO:0000256" key="1">
    <source>
        <dbReference type="SAM" id="MobiDB-lite"/>
    </source>
</evidence>